<dbReference type="SUPFAM" id="SSF52980">
    <property type="entry name" value="Restriction endonuclease-like"/>
    <property type="match status" value="1"/>
</dbReference>
<reference evidence="3 4" key="1">
    <citation type="journal article" date="2019" name="Int. J. Syst. Evol. Microbiol.">
        <title>The Global Catalogue of Microorganisms (GCM) 10K type strain sequencing project: providing services to taxonomists for standard genome sequencing and annotation.</title>
        <authorList>
            <consortium name="The Broad Institute Genomics Platform"/>
            <consortium name="The Broad Institute Genome Sequencing Center for Infectious Disease"/>
            <person name="Wu L."/>
            <person name="Ma J."/>
        </authorList>
    </citation>
    <scope>NUCLEOTIDE SEQUENCE [LARGE SCALE GENOMIC DNA]</scope>
    <source>
        <strain evidence="3 4">JCM 13319</strain>
    </source>
</reference>
<feature type="compositionally biased region" description="Basic and acidic residues" evidence="1">
    <location>
        <begin position="146"/>
        <end position="157"/>
    </location>
</feature>
<feature type="compositionally biased region" description="Polar residues" evidence="1">
    <location>
        <begin position="135"/>
        <end position="145"/>
    </location>
</feature>
<dbReference type="InterPro" id="IPR011335">
    <property type="entry name" value="Restrct_endonuc-II-like"/>
</dbReference>
<dbReference type="InterPro" id="IPR007560">
    <property type="entry name" value="Restrct_endonuc_IV_Mrr"/>
</dbReference>
<evidence type="ECO:0000313" key="4">
    <source>
        <dbReference type="Proteomes" id="UP001501791"/>
    </source>
</evidence>
<keyword evidence="4" id="KW-1185">Reference proteome</keyword>
<organism evidence="3 4">
    <name type="scientific">Brevibacterium picturae</name>
    <dbReference type="NCBI Taxonomy" id="260553"/>
    <lineage>
        <taxon>Bacteria</taxon>
        <taxon>Bacillati</taxon>
        <taxon>Actinomycetota</taxon>
        <taxon>Actinomycetes</taxon>
        <taxon>Micrococcales</taxon>
        <taxon>Brevibacteriaceae</taxon>
        <taxon>Brevibacterium</taxon>
    </lineage>
</organism>
<dbReference type="InterPro" id="IPR011856">
    <property type="entry name" value="tRNA_endonuc-like_dom_sf"/>
</dbReference>
<feature type="region of interest" description="Disordered" evidence="1">
    <location>
        <begin position="135"/>
        <end position="157"/>
    </location>
</feature>
<evidence type="ECO:0000259" key="2">
    <source>
        <dbReference type="Pfam" id="PF04471"/>
    </source>
</evidence>
<proteinExistence type="predicted"/>
<name>A0ABN2CLW5_9MICO</name>
<feature type="domain" description="Restriction endonuclease type IV Mrr" evidence="2">
    <location>
        <begin position="697"/>
        <end position="790"/>
    </location>
</feature>
<evidence type="ECO:0000256" key="1">
    <source>
        <dbReference type="SAM" id="MobiDB-lite"/>
    </source>
</evidence>
<protein>
    <recommendedName>
        <fullName evidence="2">Restriction endonuclease type IV Mrr domain-containing protein</fullName>
    </recommendedName>
</protein>
<dbReference type="Pfam" id="PF04471">
    <property type="entry name" value="Mrr_cat"/>
    <property type="match status" value="1"/>
</dbReference>
<comment type="caution">
    <text evidence="3">The sequence shown here is derived from an EMBL/GenBank/DDBJ whole genome shotgun (WGS) entry which is preliminary data.</text>
</comment>
<gene>
    <name evidence="3" type="ORF">GCM10009691_38470</name>
</gene>
<dbReference type="EMBL" id="BAAALY010000019">
    <property type="protein sequence ID" value="GAA1560897.1"/>
    <property type="molecule type" value="Genomic_DNA"/>
</dbReference>
<dbReference type="PANTHER" id="PTHR30015:SF7">
    <property type="entry name" value="TYPE IV METHYL-DIRECTED RESTRICTION ENZYME ECOKMRR"/>
    <property type="match status" value="1"/>
</dbReference>
<dbReference type="InterPro" id="IPR052906">
    <property type="entry name" value="Type_IV_Methyl-Rstrct_Enzyme"/>
</dbReference>
<dbReference type="PANTHER" id="PTHR30015">
    <property type="entry name" value="MRR RESTRICTION SYSTEM PROTEIN"/>
    <property type="match status" value="1"/>
</dbReference>
<dbReference type="Proteomes" id="UP001501791">
    <property type="component" value="Unassembled WGS sequence"/>
</dbReference>
<sequence length="819" mass="90998">MQTTDDHGALTMKRKQRLADYIGNRNDYTPLIPDYVALIKKATSGSLRNVTFTDESQVGEYLITHLVFSGSPADRSNDAALIRLAKTCLTDHRSLSVLKQSSRLEIDQQILEAALSQFARDRSLASPRIVSSAPVVTSVGSSSHEQPSERQASRTLDDVLTKSQKKDLFVEVRAPYRAQVSDAVIWASLTDVLTSMPAQGTHASNALLCDKERILHRASRIVDQARSAAPSTGQPGDFAGVEPQRTIDELITLEHRAVLLARVRESTSAPLDESTLMASLSRSLQSVKLNASTNSQNAIDRFGQKLVSKSVAHLKSAEAEYFAEQERQRQHQIIHERRLENRHGWEELSHLHPDGVGDICVNKDDATWEIARLSFVVGSGTKKLARAAAIETAERREFSELGEATRASAVESALDEFFSTHVSPENLQAKRFIADLDRSMEASVTELLNERLIALTDEHRVAQKRLETERYIAMWRDYATQHPGRLGTIAGNLSLVFETPPMNRIAGRALIDEIRFEFQQEQSLASSAESQAFTWAIDEITNSTIEIGGRLPDDVINEVRNRTRDALPLTFRGHFNRANALRDARESRRLALIAQVASVLLQAVLQARNRSTSSMVWLHDDGWWEDLCRQYTGTLDIEELEGLSGGDEGRLTPRAQYVLERVAAEREVDLLPGKTTPDDETTAQISLPVPGFRSLETPRDFEELSREWMAWLGYSDSTLTSGGADGGIDVIAQDGVAQVKQYAAQVSSPEVQKFAGASMVYPNKDKLFFGSTRFSSHAVDFANLPHVKIALFQVITDRGQQIEPYSLLAKELLDSRRTG</sequence>
<accession>A0ABN2CLW5</accession>
<dbReference type="Gene3D" id="3.40.1350.10">
    <property type="match status" value="1"/>
</dbReference>
<evidence type="ECO:0000313" key="3">
    <source>
        <dbReference type="EMBL" id="GAA1560897.1"/>
    </source>
</evidence>